<reference evidence="3" key="1">
    <citation type="submission" date="2018-05" db="EMBL/GenBank/DDBJ databases">
        <title>Complete Genome Sequence of Methylobacterium sp. 17SD2-17.</title>
        <authorList>
            <person name="Srinivasan S."/>
        </authorList>
    </citation>
    <scope>NUCLEOTIDE SEQUENCE [LARGE SCALE GENOMIC DNA]</scope>
    <source>
        <strain evidence="3">17SD2-17</strain>
    </source>
</reference>
<dbReference type="AlphaFoldDB" id="A0A2U8W4X6"/>
<dbReference type="EMBL" id="CP029550">
    <property type="protein sequence ID" value="AWN40412.1"/>
    <property type="molecule type" value="Genomic_DNA"/>
</dbReference>
<organism evidence="2 3">
    <name type="scientific">Methylobacterium durans</name>
    <dbReference type="NCBI Taxonomy" id="2202825"/>
    <lineage>
        <taxon>Bacteria</taxon>
        <taxon>Pseudomonadati</taxon>
        <taxon>Pseudomonadota</taxon>
        <taxon>Alphaproteobacteria</taxon>
        <taxon>Hyphomicrobiales</taxon>
        <taxon>Methylobacteriaceae</taxon>
        <taxon>Methylobacterium</taxon>
    </lineage>
</organism>
<evidence type="ECO:0000313" key="2">
    <source>
        <dbReference type="EMBL" id="AWN40412.1"/>
    </source>
</evidence>
<evidence type="ECO:0000313" key="3">
    <source>
        <dbReference type="Proteomes" id="UP000245926"/>
    </source>
</evidence>
<keyword evidence="1" id="KW-0732">Signal</keyword>
<dbReference type="Proteomes" id="UP000245926">
    <property type="component" value="Chromosome"/>
</dbReference>
<name>A0A2U8W4X6_9HYPH</name>
<keyword evidence="3" id="KW-1185">Reference proteome</keyword>
<protein>
    <submittedName>
        <fullName evidence="2">Uncharacterized protein</fullName>
    </submittedName>
</protein>
<sequence>MARLALAGAALAILGAGPAPAQIVPETSGKTSAANSPAAVVQTGARKRLSCFVCATETAEPPRGDGRRPRGSGQY</sequence>
<evidence type="ECO:0000256" key="1">
    <source>
        <dbReference type="SAM" id="SignalP"/>
    </source>
</evidence>
<accession>A0A2U8W4X6</accession>
<dbReference type="RefSeq" id="WP_109888536.1">
    <property type="nucleotide sequence ID" value="NZ_CP029550.1"/>
</dbReference>
<dbReference type="OrthoDB" id="8006124at2"/>
<proteinExistence type="predicted"/>
<gene>
    <name evidence="2" type="ORF">DK389_07530</name>
</gene>
<feature type="chain" id="PRO_5016144865" evidence="1">
    <location>
        <begin position="22"/>
        <end position="75"/>
    </location>
</feature>
<dbReference type="KEGG" id="mets:DK389_07530"/>
<feature type="signal peptide" evidence="1">
    <location>
        <begin position="1"/>
        <end position="21"/>
    </location>
</feature>